<evidence type="ECO:0000313" key="2">
    <source>
        <dbReference type="Proteomes" id="UP001157502"/>
    </source>
</evidence>
<sequence length="74" mass="7863">MQHRLTPCSHSWSGSCSPPLHKGSADRPERFGSNCPAPGSSSATRAGYMDTSSRPSGTLTDRPLQSPIMSMQVS</sequence>
<reference evidence="1" key="1">
    <citation type="submission" date="2021-05" db="EMBL/GenBank/DDBJ databases">
        <authorList>
            <person name="Pan Q."/>
            <person name="Jouanno E."/>
            <person name="Zahm M."/>
            <person name="Klopp C."/>
            <person name="Cabau C."/>
            <person name="Louis A."/>
            <person name="Berthelot C."/>
            <person name="Parey E."/>
            <person name="Roest Crollius H."/>
            <person name="Montfort J."/>
            <person name="Robinson-Rechavi M."/>
            <person name="Bouchez O."/>
            <person name="Lampietro C."/>
            <person name="Lopez Roques C."/>
            <person name="Donnadieu C."/>
            <person name="Postlethwait J."/>
            <person name="Bobe J."/>
            <person name="Dillon D."/>
            <person name="Chandos A."/>
            <person name="von Hippel F."/>
            <person name="Guiguen Y."/>
        </authorList>
    </citation>
    <scope>NUCLEOTIDE SEQUENCE</scope>
    <source>
        <strain evidence="1">YG-Jan2019</strain>
    </source>
</reference>
<name>A0ACC2F3T5_DALPE</name>
<comment type="caution">
    <text evidence="1">The sequence shown here is derived from an EMBL/GenBank/DDBJ whole genome shotgun (WGS) entry which is preliminary data.</text>
</comment>
<organism evidence="1 2">
    <name type="scientific">Dallia pectoralis</name>
    <name type="common">Alaska blackfish</name>
    <dbReference type="NCBI Taxonomy" id="75939"/>
    <lineage>
        <taxon>Eukaryota</taxon>
        <taxon>Metazoa</taxon>
        <taxon>Chordata</taxon>
        <taxon>Craniata</taxon>
        <taxon>Vertebrata</taxon>
        <taxon>Euteleostomi</taxon>
        <taxon>Actinopterygii</taxon>
        <taxon>Neopterygii</taxon>
        <taxon>Teleostei</taxon>
        <taxon>Protacanthopterygii</taxon>
        <taxon>Esociformes</taxon>
        <taxon>Umbridae</taxon>
        <taxon>Dallia</taxon>
    </lineage>
</organism>
<keyword evidence="2" id="KW-1185">Reference proteome</keyword>
<protein>
    <submittedName>
        <fullName evidence="1">Uncharacterized protein</fullName>
    </submittedName>
</protein>
<accession>A0ACC2F3T5</accession>
<dbReference type="EMBL" id="CM055762">
    <property type="protein sequence ID" value="KAJ7986035.1"/>
    <property type="molecule type" value="Genomic_DNA"/>
</dbReference>
<evidence type="ECO:0000313" key="1">
    <source>
        <dbReference type="EMBL" id="KAJ7986035.1"/>
    </source>
</evidence>
<dbReference type="Proteomes" id="UP001157502">
    <property type="component" value="Chromosome 35"/>
</dbReference>
<proteinExistence type="predicted"/>
<gene>
    <name evidence="1" type="ORF">DPEC_G00346640</name>
</gene>